<dbReference type="GO" id="GO:0005576">
    <property type="term" value="C:extracellular region"/>
    <property type="evidence" value="ECO:0007669"/>
    <property type="project" value="UniProtKB-SubCell"/>
</dbReference>
<dbReference type="OrthoDB" id="182781at2"/>
<dbReference type="GO" id="GO:0009421">
    <property type="term" value="C:bacterial-type flagellum filament cap"/>
    <property type="evidence" value="ECO:0007669"/>
    <property type="project" value="InterPro"/>
</dbReference>
<protein>
    <recommendedName>
        <fullName evidence="5">Flagellar hook-associated protein 2</fullName>
        <shortName evidence="5">HAP2</shortName>
    </recommendedName>
    <alternativeName>
        <fullName evidence="5">Flagellar cap protein</fullName>
    </alternativeName>
</protein>
<dbReference type="RefSeq" id="WP_012373272.1">
    <property type="nucleotide sequence ID" value="NC_010571.1"/>
</dbReference>
<evidence type="ECO:0000313" key="9">
    <source>
        <dbReference type="Proteomes" id="UP000007013"/>
    </source>
</evidence>
<evidence type="ECO:0000256" key="1">
    <source>
        <dbReference type="ARBA" id="ARBA00009764"/>
    </source>
</evidence>
<dbReference type="KEGG" id="ote:Oter_0444"/>
<evidence type="ECO:0000256" key="5">
    <source>
        <dbReference type="RuleBase" id="RU362066"/>
    </source>
</evidence>
<evidence type="ECO:0000256" key="4">
    <source>
        <dbReference type="ARBA" id="ARBA00023143"/>
    </source>
</evidence>
<name>B1ZRP1_OPITP</name>
<comment type="subcellular location">
    <subcellularLocation>
        <location evidence="5">Secreted</location>
    </subcellularLocation>
    <subcellularLocation>
        <location evidence="5">Bacterial flagellum</location>
    </subcellularLocation>
</comment>
<comment type="function">
    <text evidence="5">Required for morphogenesis and for the elongation of the flagellar filament by facilitating polymerization of the flagellin monomers at the tip of growing filament. Forms a capping structure, which prevents flagellin subunits (transported through the central channel of the flagellum) from leaking out without polymerization at the distal end.</text>
</comment>
<dbReference type="HOGENOM" id="CLU_480544_0_0_0"/>
<dbReference type="InterPro" id="IPR003481">
    <property type="entry name" value="FliD_N"/>
</dbReference>
<organism evidence="8 9">
    <name type="scientific">Opitutus terrae (strain DSM 11246 / JCM 15787 / PB90-1)</name>
    <dbReference type="NCBI Taxonomy" id="452637"/>
    <lineage>
        <taxon>Bacteria</taxon>
        <taxon>Pseudomonadati</taxon>
        <taxon>Verrucomicrobiota</taxon>
        <taxon>Opitutia</taxon>
        <taxon>Opitutales</taxon>
        <taxon>Opitutaceae</taxon>
        <taxon>Opitutus</taxon>
    </lineage>
</organism>
<comment type="subunit">
    <text evidence="2 5">Homopentamer.</text>
</comment>
<dbReference type="InterPro" id="IPR010809">
    <property type="entry name" value="FliD_C"/>
</dbReference>
<gene>
    <name evidence="8" type="ordered locus">Oter_0444</name>
</gene>
<dbReference type="GO" id="GO:0007155">
    <property type="term" value="P:cell adhesion"/>
    <property type="evidence" value="ECO:0007669"/>
    <property type="project" value="InterPro"/>
</dbReference>
<accession>B1ZRP1</accession>
<reference evidence="8 9" key="1">
    <citation type="journal article" date="2011" name="J. Bacteriol.">
        <title>Genome sequence of the verrucomicrobium Opitutus terrae PB90-1, an abundant inhabitant of rice paddy soil ecosystems.</title>
        <authorList>
            <person name="van Passel M.W."/>
            <person name="Kant R."/>
            <person name="Palva A."/>
            <person name="Copeland A."/>
            <person name="Lucas S."/>
            <person name="Lapidus A."/>
            <person name="Glavina del Rio T."/>
            <person name="Pitluck S."/>
            <person name="Goltsman E."/>
            <person name="Clum A."/>
            <person name="Sun H."/>
            <person name="Schmutz J."/>
            <person name="Larimer F.W."/>
            <person name="Land M.L."/>
            <person name="Hauser L."/>
            <person name="Kyrpides N."/>
            <person name="Mikhailova N."/>
            <person name="Richardson P.P."/>
            <person name="Janssen P.H."/>
            <person name="de Vos W.M."/>
            <person name="Smidt H."/>
        </authorList>
    </citation>
    <scope>NUCLEOTIDE SEQUENCE [LARGE SCALE GENOMIC DNA]</scope>
    <source>
        <strain evidence="9">DSM 11246 / JCM 15787 / PB90-1</strain>
    </source>
</reference>
<dbReference type="eggNOG" id="COG1345">
    <property type="taxonomic scope" value="Bacteria"/>
</dbReference>
<dbReference type="EMBL" id="CP001032">
    <property type="protein sequence ID" value="ACB73734.1"/>
    <property type="molecule type" value="Genomic_DNA"/>
</dbReference>
<keyword evidence="4 5" id="KW-0975">Bacterial flagellum</keyword>
<keyword evidence="9" id="KW-1185">Reference proteome</keyword>
<dbReference type="GO" id="GO:0071973">
    <property type="term" value="P:bacterial-type flagellum-dependent cell motility"/>
    <property type="evidence" value="ECO:0007669"/>
    <property type="project" value="TreeGrafter"/>
</dbReference>
<evidence type="ECO:0000259" key="7">
    <source>
        <dbReference type="Pfam" id="PF07195"/>
    </source>
</evidence>
<dbReference type="GO" id="GO:0009424">
    <property type="term" value="C:bacterial-type flagellum hook"/>
    <property type="evidence" value="ECO:0007669"/>
    <property type="project" value="UniProtKB-UniRule"/>
</dbReference>
<proteinExistence type="inferred from homology"/>
<dbReference type="Pfam" id="PF02465">
    <property type="entry name" value="FliD_N"/>
    <property type="match status" value="1"/>
</dbReference>
<keyword evidence="8" id="KW-0969">Cilium</keyword>
<feature type="domain" description="Flagellar hook-associated protein 2 N-terminal" evidence="6">
    <location>
        <begin position="13"/>
        <end position="108"/>
    </location>
</feature>
<evidence type="ECO:0000313" key="8">
    <source>
        <dbReference type="EMBL" id="ACB73734.1"/>
    </source>
</evidence>
<evidence type="ECO:0000256" key="3">
    <source>
        <dbReference type="ARBA" id="ARBA00023054"/>
    </source>
</evidence>
<sequence>MAGITISGLVSNSFDWKSVVDQLIAIEKQPIARLQTEESKNIDKISSFTGLKTGLEGLQTATKALSAEGLFDGRSATSTTSGSGWTATAASGTAIGSYAIAVSQLASAARRVGASSISTSLNAAATDLGTDPNGIAGLTLATLPTAAALTSGDSTFTINGQQITINSADSLQSVFDGISSATNGEVTASYDATTDKITLSSSGEIVLGAANDTSNFLSVMRLANNGTGTISSTTSLGSVSLSAKLATSRLAGSLSGVDAEGDGAFTINGTTIDYNVNNDSIASLLTRITNSNAGVTASYDTVADRVILTNKSTGDTGMSVSDVTGSLASALGLTSGATTVRGLNAQFTVNNGDVLSSSSNVLGEDALGVDGLSVTVSTEGTQTINVAANTTAMKSAIQSFITAFNAVQSYIDDETKIEKKADGSISTGVLAGNHEVDRWSSQLRSLAFGQVSGLTGTVKRLEDLGIDFNSEDATLSIKDSAKLDAALSTRSGDVAAFFGGTTTGLVGGLNNYLGKLLDTSTGPLTTQVKTLNNQNTDLEEQIAALNRRIEQERERLTSAFIAMQQAQSEAQTQQKTLDSYFNKSKQE</sequence>
<dbReference type="PANTHER" id="PTHR30288:SF0">
    <property type="entry name" value="FLAGELLAR HOOK-ASSOCIATED PROTEIN 2"/>
    <property type="match status" value="1"/>
</dbReference>
<keyword evidence="8" id="KW-0282">Flagellum</keyword>
<keyword evidence="8" id="KW-0966">Cell projection</keyword>
<dbReference type="AlphaFoldDB" id="B1ZRP1"/>
<dbReference type="PANTHER" id="PTHR30288">
    <property type="entry name" value="FLAGELLAR CAP/ASSEMBLY PROTEIN FLID"/>
    <property type="match status" value="1"/>
</dbReference>
<comment type="similarity">
    <text evidence="1 5">Belongs to the FliD family.</text>
</comment>
<dbReference type="InterPro" id="IPR040026">
    <property type="entry name" value="FliD"/>
</dbReference>
<keyword evidence="5" id="KW-0964">Secreted</keyword>
<dbReference type="Proteomes" id="UP000007013">
    <property type="component" value="Chromosome"/>
</dbReference>
<feature type="domain" description="Flagellar hook-associated protein 2 C-terminal" evidence="7">
    <location>
        <begin position="344"/>
        <end position="571"/>
    </location>
</feature>
<dbReference type="STRING" id="452637.Oter_0444"/>
<dbReference type="Pfam" id="PF07195">
    <property type="entry name" value="FliD_C"/>
    <property type="match status" value="1"/>
</dbReference>
<feature type="coiled-coil region" evidence="5">
    <location>
        <begin position="528"/>
        <end position="583"/>
    </location>
</feature>
<evidence type="ECO:0000259" key="6">
    <source>
        <dbReference type="Pfam" id="PF02465"/>
    </source>
</evidence>
<keyword evidence="3 5" id="KW-0175">Coiled coil</keyword>
<evidence type="ECO:0000256" key="2">
    <source>
        <dbReference type="ARBA" id="ARBA00011255"/>
    </source>
</evidence>